<dbReference type="Gene3D" id="2.130.10.110">
    <property type="entry name" value="Clathrin heavy-chain terminal domain"/>
    <property type="match status" value="1"/>
</dbReference>
<gene>
    <name evidence="1" type="ORF">DAPPUDRAFT_334507</name>
</gene>
<dbReference type="InterPro" id="IPR016025">
    <property type="entry name" value="Clathrin_H-chain_N"/>
</dbReference>
<evidence type="ECO:0000313" key="2">
    <source>
        <dbReference type="Proteomes" id="UP000000305"/>
    </source>
</evidence>
<dbReference type="PANTHER" id="PTHR10292:SF1">
    <property type="entry name" value="CLATHRIN HEAVY CHAIN"/>
    <property type="match status" value="1"/>
</dbReference>
<dbReference type="KEGG" id="dpx:DAPPUDRAFT_334507"/>
<dbReference type="GO" id="GO:0006886">
    <property type="term" value="P:intracellular protein transport"/>
    <property type="evidence" value="ECO:0007669"/>
    <property type="project" value="InterPro"/>
</dbReference>
<dbReference type="GO" id="GO:0006898">
    <property type="term" value="P:receptor-mediated endocytosis"/>
    <property type="evidence" value="ECO:0000318"/>
    <property type="project" value="GO_Central"/>
</dbReference>
<dbReference type="STRING" id="6669.E9HVQ6"/>
<protein>
    <submittedName>
        <fullName evidence="1">Uncharacterized protein</fullName>
    </submittedName>
</protein>
<dbReference type="Proteomes" id="UP000000305">
    <property type="component" value="Unassembled WGS sequence"/>
</dbReference>
<dbReference type="InParanoid" id="E9HVQ6"/>
<dbReference type="GO" id="GO:0045334">
    <property type="term" value="C:clathrin-coated endocytic vesicle"/>
    <property type="evidence" value="ECO:0000318"/>
    <property type="project" value="GO_Central"/>
</dbReference>
<dbReference type="eggNOG" id="KOG0985">
    <property type="taxonomic scope" value="Eukaryota"/>
</dbReference>
<dbReference type="HOGENOM" id="CLU_436321_0_0_1"/>
<organism evidence="1 2">
    <name type="scientific">Daphnia pulex</name>
    <name type="common">Water flea</name>
    <dbReference type="NCBI Taxonomy" id="6669"/>
    <lineage>
        <taxon>Eukaryota</taxon>
        <taxon>Metazoa</taxon>
        <taxon>Ecdysozoa</taxon>
        <taxon>Arthropoda</taxon>
        <taxon>Crustacea</taxon>
        <taxon>Branchiopoda</taxon>
        <taxon>Diplostraca</taxon>
        <taxon>Cladocera</taxon>
        <taxon>Anomopoda</taxon>
        <taxon>Daphniidae</taxon>
        <taxon>Daphnia</taxon>
    </lineage>
</organism>
<dbReference type="GO" id="GO:0030130">
    <property type="term" value="C:clathrin coat of trans-Golgi network vesicle"/>
    <property type="evidence" value="ECO:0007669"/>
    <property type="project" value="InterPro"/>
</dbReference>
<dbReference type="GO" id="GO:0032051">
    <property type="term" value="F:clathrin light chain binding"/>
    <property type="evidence" value="ECO:0000318"/>
    <property type="project" value="GO_Central"/>
</dbReference>
<reference evidence="1 2" key="1">
    <citation type="journal article" date="2011" name="Science">
        <title>The ecoresponsive genome of Daphnia pulex.</title>
        <authorList>
            <person name="Colbourne J.K."/>
            <person name="Pfrender M.E."/>
            <person name="Gilbert D."/>
            <person name="Thomas W.K."/>
            <person name="Tucker A."/>
            <person name="Oakley T.H."/>
            <person name="Tokishita S."/>
            <person name="Aerts A."/>
            <person name="Arnold G.J."/>
            <person name="Basu M.K."/>
            <person name="Bauer D.J."/>
            <person name="Caceres C.E."/>
            <person name="Carmel L."/>
            <person name="Casola C."/>
            <person name="Choi J.H."/>
            <person name="Detter J.C."/>
            <person name="Dong Q."/>
            <person name="Dusheyko S."/>
            <person name="Eads B.D."/>
            <person name="Frohlich T."/>
            <person name="Geiler-Samerotte K.A."/>
            <person name="Gerlach D."/>
            <person name="Hatcher P."/>
            <person name="Jogdeo S."/>
            <person name="Krijgsveld J."/>
            <person name="Kriventseva E.V."/>
            <person name="Kultz D."/>
            <person name="Laforsch C."/>
            <person name="Lindquist E."/>
            <person name="Lopez J."/>
            <person name="Manak J.R."/>
            <person name="Muller J."/>
            <person name="Pangilinan J."/>
            <person name="Patwardhan R.P."/>
            <person name="Pitluck S."/>
            <person name="Pritham E.J."/>
            <person name="Rechtsteiner A."/>
            <person name="Rho M."/>
            <person name="Rogozin I.B."/>
            <person name="Sakarya O."/>
            <person name="Salamov A."/>
            <person name="Schaack S."/>
            <person name="Shapiro H."/>
            <person name="Shiga Y."/>
            <person name="Skalitzky C."/>
            <person name="Smith Z."/>
            <person name="Souvorov A."/>
            <person name="Sung W."/>
            <person name="Tang Z."/>
            <person name="Tsuchiya D."/>
            <person name="Tu H."/>
            <person name="Vos H."/>
            <person name="Wang M."/>
            <person name="Wolf Y.I."/>
            <person name="Yamagata H."/>
            <person name="Yamada T."/>
            <person name="Ye Y."/>
            <person name="Shaw J.R."/>
            <person name="Andrews J."/>
            <person name="Crease T.J."/>
            <person name="Tang H."/>
            <person name="Lucas S.M."/>
            <person name="Robertson H.M."/>
            <person name="Bork P."/>
            <person name="Koonin E.V."/>
            <person name="Zdobnov E.M."/>
            <person name="Grigoriev I.V."/>
            <person name="Lynch M."/>
            <person name="Boore J.L."/>
        </authorList>
    </citation>
    <scope>NUCLEOTIDE SEQUENCE [LARGE SCALE GENOMIC DNA]</scope>
</reference>
<dbReference type="GO" id="GO:0071439">
    <property type="term" value="C:clathrin complex"/>
    <property type="evidence" value="ECO:0000318"/>
    <property type="project" value="GO_Central"/>
</dbReference>
<dbReference type="GO" id="GO:0005198">
    <property type="term" value="F:structural molecule activity"/>
    <property type="evidence" value="ECO:0007669"/>
    <property type="project" value="InterPro"/>
</dbReference>
<dbReference type="SUPFAM" id="SSF50989">
    <property type="entry name" value="Clathrin heavy-chain terminal domain"/>
    <property type="match status" value="1"/>
</dbReference>
<dbReference type="EMBL" id="GL732866">
    <property type="protein sequence ID" value="EFX64176.1"/>
    <property type="molecule type" value="Genomic_DNA"/>
</dbReference>
<dbReference type="OrthoDB" id="2113814at2759"/>
<evidence type="ECO:0000313" key="1">
    <source>
        <dbReference type="EMBL" id="EFX64176.1"/>
    </source>
</evidence>
<name>E9HVQ6_DAPPU</name>
<sequence length="627" mass="71343">MDGIPLYFYCPSGCQRNLIHINIISALEMTEEEKFHCVNPVPPEEQWTERTYMFVLARLSSFGFITDAQMTRTEEFIASNLSSFLGPSLIFSSWVTAISTAANSFTNMVHDAKGKEGGKRRISYAAIISIARTVVRTSSTNFVIAMNHPDALPCCPIAPLAEFLNEWQDIGVDLNHLHFAFVGVKLNRYLKKAHVIPCFHHMSGHELLEFLDRQSHPWDTTFDGKDISQIMKVVYRCYQPRRNGFGRGRNNLMSHPLEPITEESVTDTQENDCVLAATILPDPGLPNPVQISLLSNLGISESGVFLMHSLNWSNESLVTLIEDLGDDKQIVICDLEKKKKVTIRIDADHAVVNSTYTFTAFNKHTDFAILQLSNSLITFELSDVNFWRWISAEKIGLVSGKNVLVWENHSQVEKVFELPSRMINFEITNLEIDKTNSWIVICGSQKIEREMKGLICLYSIKRDICEFHLGHCATFLEFKLLGNQHFSNLLCLVLNENNGKKILIKELEAPRNGDEYGFLTRMTPFQMSSCDYTVSIKMSHLLQFIYVITRYGHLSIFDVQTGFLITSLHFSHEEILSTISRKEFEGVNVLTLNGKVLTVLIVNSRLLEYLKMINPTLAEQILKRLQK</sequence>
<dbReference type="PANTHER" id="PTHR10292">
    <property type="entry name" value="CLATHRIN HEAVY CHAIN RELATED"/>
    <property type="match status" value="1"/>
</dbReference>
<proteinExistence type="predicted"/>
<accession>E9HVQ6</accession>
<dbReference type="GO" id="GO:0005938">
    <property type="term" value="C:cell cortex"/>
    <property type="evidence" value="ECO:0000318"/>
    <property type="project" value="GO_Central"/>
</dbReference>
<keyword evidence="2" id="KW-1185">Reference proteome</keyword>
<dbReference type="PhylomeDB" id="E9HVQ6"/>
<dbReference type="AlphaFoldDB" id="E9HVQ6"/>
<dbReference type="GO" id="GO:0030132">
    <property type="term" value="C:clathrin coat of coated pit"/>
    <property type="evidence" value="ECO:0007669"/>
    <property type="project" value="InterPro"/>
</dbReference>